<dbReference type="GO" id="GO:0006412">
    <property type="term" value="P:translation"/>
    <property type="evidence" value="ECO:0007669"/>
    <property type="project" value="UniProtKB-KW"/>
</dbReference>
<protein>
    <submittedName>
        <fullName evidence="7">Aspartyl/glutamyl-tRNA amidotransferase subunit B</fullName>
    </submittedName>
</protein>
<dbReference type="Pfam" id="PF02934">
    <property type="entry name" value="GatB_N"/>
    <property type="match status" value="1"/>
</dbReference>
<accession>A0A7R6VY87</accession>
<dbReference type="AlphaFoldDB" id="A0A7R6VY87"/>
<dbReference type="PANTHER" id="PTHR11659:SF0">
    <property type="entry name" value="GLUTAMYL-TRNA(GLN) AMIDOTRANSFERASE SUBUNIT B, MITOCHONDRIAL"/>
    <property type="match status" value="1"/>
</dbReference>
<keyword evidence="5" id="KW-1133">Transmembrane helix</keyword>
<feature type="domain" description="Aspartyl/Glutamyl-tRNA(Gln) amidotransferase subunit B/E catalytic" evidence="6">
    <location>
        <begin position="11"/>
        <end position="264"/>
    </location>
</feature>
<dbReference type="GO" id="GO:0005524">
    <property type="term" value="F:ATP binding"/>
    <property type="evidence" value="ECO:0007669"/>
    <property type="project" value="UniProtKB-KW"/>
</dbReference>
<gene>
    <name evidence="7" type="primary">gatB</name>
    <name evidence="7" type="ORF">CRDco_0480</name>
</gene>
<dbReference type="InterPro" id="IPR017959">
    <property type="entry name" value="Asn/Gln-tRNA_amidoTrfase_suB/E"/>
</dbReference>
<feature type="transmembrane region" description="Helical" evidence="5">
    <location>
        <begin position="49"/>
        <end position="69"/>
    </location>
</feature>
<organism evidence="7 8">
    <name type="scientific">Candidatus Carsonella ruddii</name>
    <name type="common">Diaphorina cf. continua</name>
    <dbReference type="NCBI Taxonomy" id="2661587"/>
    <lineage>
        <taxon>Bacteria</taxon>
        <taxon>Pseudomonadati</taxon>
        <taxon>Pseudomonadota</taxon>
        <taxon>Gammaproteobacteria</taxon>
        <taxon>Oceanospirillales</taxon>
        <taxon>Halomonadaceae</taxon>
        <taxon>Zymobacter group</taxon>
        <taxon>Candidatus Carsonella</taxon>
    </lineage>
</organism>
<keyword evidence="3" id="KW-0067">ATP-binding</keyword>
<dbReference type="GO" id="GO:0016740">
    <property type="term" value="F:transferase activity"/>
    <property type="evidence" value="ECO:0007669"/>
    <property type="project" value="UniProtKB-KW"/>
</dbReference>
<evidence type="ECO:0000259" key="6">
    <source>
        <dbReference type="Pfam" id="PF02934"/>
    </source>
</evidence>
<dbReference type="Proteomes" id="UP000595596">
    <property type="component" value="Chromosome"/>
</dbReference>
<keyword evidence="2" id="KW-0547">Nucleotide-binding</keyword>
<evidence type="ECO:0000313" key="8">
    <source>
        <dbReference type="Proteomes" id="UP000595596"/>
    </source>
</evidence>
<dbReference type="SUPFAM" id="SSF55931">
    <property type="entry name" value="Glutamine synthetase/guanido kinase"/>
    <property type="match status" value="1"/>
</dbReference>
<dbReference type="GO" id="GO:0050567">
    <property type="term" value="F:glutaminyl-tRNA synthase (glutamine-hydrolyzing) activity"/>
    <property type="evidence" value="ECO:0007669"/>
    <property type="project" value="TreeGrafter"/>
</dbReference>
<name>A0A7R6VY87_CARRU</name>
<keyword evidence="5" id="KW-0812">Transmembrane</keyword>
<keyword evidence="1" id="KW-0436">Ligase</keyword>
<evidence type="ECO:0000256" key="2">
    <source>
        <dbReference type="ARBA" id="ARBA00022741"/>
    </source>
</evidence>
<dbReference type="KEGG" id="crr:CRDco_0480"/>
<dbReference type="RefSeq" id="WP_201329557.1">
    <property type="nucleotide sequence ID" value="NZ_AP023214.1"/>
</dbReference>
<evidence type="ECO:0000313" key="7">
    <source>
        <dbReference type="EMBL" id="BCG49268.1"/>
    </source>
</evidence>
<evidence type="ECO:0000256" key="3">
    <source>
        <dbReference type="ARBA" id="ARBA00022840"/>
    </source>
</evidence>
<keyword evidence="4" id="KW-0648">Protein biosynthesis</keyword>
<keyword evidence="7" id="KW-0808">Transferase</keyword>
<dbReference type="PANTHER" id="PTHR11659">
    <property type="entry name" value="GLUTAMYL-TRNA GLN AMIDOTRANSFERASE SUBUNIT B MITOCHONDRIAL AND PROKARYOTIC PET112-RELATED"/>
    <property type="match status" value="1"/>
</dbReference>
<dbReference type="EMBL" id="AP023214">
    <property type="protein sequence ID" value="BCG49268.1"/>
    <property type="molecule type" value="Genomic_DNA"/>
</dbReference>
<evidence type="ECO:0000256" key="5">
    <source>
        <dbReference type="SAM" id="Phobius"/>
    </source>
</evidence>
<sequence length="358" mass="44023">MFIINKYYKIYIGCEIHIKCNLQKIFSFQQINIYDHAVPGVLPLFNKKIINFLFLINFILKGKLFYFFLIERKLYFYYDLPKNYQLTQNNYQSIFNIIIKNKCLKNIIIKKIHFEEDAASSKIYDDLKIINYNRSGNTLFEIVTEPIFNDSNCLLYFLKKIKKIFLKNNISTTNLHLGEMRFDINLSLLNKINLKKTKKIEIKNLNSFISIKNSLFYEIYRKIINLENNKKFISQTRNYNEHTTNILRKKCFTSYYNYHIDYDFGYFINFDYEIYYNEKKKKKKNFLIFKKYPKKNYTIISKYLKINKNLYFIKNQYFNNFLFFYNFLRIIKKNIIKIYYYLCKKKLYFKIKNLLFNF</sequence>
<keyword evidence="5" id="KW-0472">Membrane</keyword>
<dbReference type="InterPro" id="IPR006075">
    <property type="entry name" value="Asn/Gln-tRNA_Trfase_suB/E_cat"/>
</dbReference>
<dbReference type="GO" id="GO:0070681">
    <property type="term" value="P:glutaminyl-tRNAGln biosynthesis via transamidation"/>
    <property type="evidence" value="ECO:0007669"/>
    <property type="project" value="TreeGrafter"/>
</dbReference>
<reference evidence="7 8" key="1">
    <citation type="journal article" date="2020" name="Genome Biol. Evol.">
        <title>Comparative Genomics Underlines Multiple Roles of Profftella, an Obligate Symbiont of Psyllids: Providing Toxins, Vitamins, and Carotenoids.</title>
        <authorList>
            <person name="Nakabachi A."/>
            <person name="Piel J."/>
            <person name="Malenovsky I."/>
            <person name="Hirose Y."/>
        </authorList>
    </citation>
    <scope>NUCLEOTIDE SEQUENCE [LARGE SCALE GENOMIC DNA]</scope>
    <source>
        <strain evidence="7 8">Dco</strain>
    </source>
</reference>
<evidence type="ECO:0000256" key="1">
    <source>
        <dbReference type="ARBA" id="ARBA00022598"/>
    </source>
</evidence>
<proteinExistence type="predicted"/>
<keyword evidence="8" id="KW-1185">Reference proteome</keyword>
<evidence type="ECO:0000256" key="4">
    <source>
        <dbReference type="ARBA" id="ARBA00022917"/>
    </source>
</evidence>
<dbReference type="InterPro" id="IPR014746">
    <property type="entry name" value="Gln_synth/guanido_kin_cat_dom"/>
</dbReference>